<feature type="transmembrane region" description="Helical" evidence="1">
    <location>
        <begin position="391"/>
        <end position="409"/>
    </location>
</feature>
<keyword evidence="1" id="KW-0812">Transmembrane</keyword>
<dbReference type="EMBL" id="LN899822">
    <property type="protein sequence ID" value="CUV61175.1"/>
    <property type="molecule type" value="Genomic_DNA"/>
</dbReference>
<keyword evidence="1" id="KW-0472">Membrane</keyword>
<evidence type="ECO:0000313" key="5">
    <source>
        <dbReference type="EMBL" id="CUV61175.1"/>
    </source>
</evidence>
<keyword evidence="1" id="KW-1133">Transmembrane helix</keyword>
<protein>
    <submittedName>
        <fullName evidence="5">Bacteriophage P2 tail protein GPT tail length determinator</fullName>
    </submittedName>
</protein>
<feature type="transmembrane region" description="Helical" evidence="1">
    <location>
        <begin position="360"/>
        <end position="379"/>
    </location>
</feature>
<accession>A0A0S4XAN2</accession>
<evidence type="ECO:0000313" key="3">
    <source>
        <dbReference type="EMBL" id="CUV34939.1"/>
    </source>
</evidence>
<dbReference type="EMBL" id="LN899825">
    <property type="protein sequence ID" value="CUV34939.1"/>
    <property type="molecule type" value="Genomic_DNA"/>
</dbReference>
<organism evidence="5">
    <name type="scientific">Ralstonia solanacearum</name>
    <name type="common">Pseudomonas solanacearum</name>
    <dbReference type="NCBI Taxonomy" id="305"/>
    <lineage>
        <taxon>Bacteria</taxon>
        <taxon>Pseudomonadati</taxon>
        <taxon>Pseudomonadota</taxon>
        <taxon>Betaproteobacteria</taxon>
        <taxon>Burkholderiales</taxon>
        <taxon>Burkholderiaceae</taxon>
        <taxon>Ralstonia</taxon>
        <taxon>Ralstonia solanacearum species complex</taxon>
    </lineage>
</organism>
<dbReference type="EMBL" id="LN899823">
    <property type="protein sequence ID" value="CUV25313.1"/>
    <property type="molecule type" value="Genomic_DNA"/>
</dbReference>
<feature type="transmembrane region" description="Helical" evidence="1">
    <location>
        <begin position="429"/>
        <end position="449"/>
    </location>
</feature>
<dbReference type="AlphaFoldDB" id="A0A0S4XAN2"/>
<evidence type="ECO:0000313" key="4">
    <source>
        <dbReference type="EMBL" id="CUV41744.1"/>
    </source>
</evidence>
<evidence type="ECO:0000256" key="1">
    <source>
        <dbReference type="SAM" id="Phobius"/>
    </source>
</evidence>
<proteinExistence type="predicted"/>
<dbReference type="EMBL" id="LN899826">
    <property type="protein sequence ID" value="CUV41744.1"/>
    <property type="molecule type" value="Genomic_DNA"/>
</dbReference>
<reference evidence="5" key="1">
    <citation type="submission" date="2015-10" db="EMBL/GenBank/DDBJ databases">
        <authorList>
            <person name="Gilbert D.G."/>
        </authorList>
    </citation>
    <scope>NUCLEOTIDE SEQUENCE</scope>
    <source>
        <strain evidence="5">Phyl III-seqv23</strain>
    </source>
</reference>
<gene>
    <name evidence="5" type="ORF">RD1301_v1_1340008</name>
    <name evidence="2" type="ORF">RUN1744_v1_910029</name>
    <name evidence="3" type="ORF">TD1301_v1_1150008</name>
    <name evidence="4" type="ORF">TF3108_v1_850029</name>
</gene>
<sequence length="576" mass="60641">MANSNKAEIVITALDKASAVLTRIGEKFDSVIKPVGRVHEAVSKFSDATGFGKMQSAVGGLTEKLKGLATASVGLGVGYSVALGGMVAMAHKAAEAIDQVGDLASRYGVATQDIQVFGGFVEEAGGSVEDASKALGKLNKNMSLARAGSKEMQAAFATANITLQDLRSKTPAEVLFKMAEAAKASQKEGAKLATLEALMGKSGSIMLDTLNKGGDELRERYQQMTADGALYTAEQIAQADAFDKSWRRMSRTVESVRNSMGMKLANAIQPLVDRMQAWVVANRAMLESKVDKFAAALPGVLTDVLDVFQALWGIAVKLGGAFKALKEAIGPTNAVLAVLAPILAPVVLAVGQVVFAFGRFAWILGSGLFIMLPKLIGLIRLVGVAFMSNPILLAIGLIAAGAFMLWQNWDTAVRVLRAMWQSLGESVTGLASVILAVWSGIGEALIAVFTGDWAKLGQIVQGALDVIQKWFPGLYDAFTAVWDRITAWLTEKLQALTSMLPNWLTGGSINVSATVPPPAGGAGGVGQVIAAASPQRQEVGGRIQIEVVGAQAKVTDMRSNNPNVPLDVLAGQYAFY</sequence>
<feature type="transmembrane region" description="Helical" evidence="1">
    <location>
        <begin position="334"/>
        <end position="354"/>
    </location>
</feature>
<name>A0A0S4XAN2_RALSL</name>
<evidence type="ECO:0000313" key="2">
    <source>
        <dbReference type="EMBL" id="CUV25313.1"/>
    </source>
</evidence>